<keyword evidence="6" id="KW-0456">Lyase</keyword>
<dbReference type="GO" id="GO:0009086">
    <property type="term" value="P:methionine biosynthetic process"/>
    <property type="evidence" value="ECO:0007669"/>
    <property type="project" value="UniProtKB-ARBA"/>
</dbReference>
<dbReference type="InterPro" id="IPR054542">
    <property type="entry name" value="Cys_met_metab_PP"/>
</dbReference>
<sequence>MKPTKTFGFATRAIHAGQEPDPLTGAVTVPIYATSTYVQQGIGEHKGYEYSRVSNPTRTRLEQNLAALEGGVAARVFASGMAAINAVATMLKSGDHVVCGNDLYGGTPRLFNQVLAGFGLEFSYVDTTDAKNVERALRKNSRIVYVETPTNPLMRISDLKAISQICRQKKVALVVDNTFMSPYFQQPLALGADLVVHSTTKFLNGHSDGLGGVVVCAKQEHAEKLAFLQKAAGAILSPFECWLVLRGVKTLAARMEIHDRSGRIVADFLAKHKKVKAVFYPGLADHPQHALAKRQMSGFGAMITFDTGSLKNANKMLKKLRVCSLGESLGGVETLISHPATMTHAGLGAEGRAAVGITDGMVRISVGIEDVDDILDDLDQALNAI</sequence>
<dbReference type="FunFam" id="3.40.640.10:FF:000009">
    <property type="entry name" value="Cystathionine gamma-synthase homolog"/>
    <property type="match status" value="1"/>
</dbReference>
<dbReference type="PANTHER" id="PTHR11808">
    <property type="entry name" value="TRANS-SULFURATION ENZYME FAMILY MEMBER"/>
    <property type="match status" value="1"/>
</dbReference>
<dbReference type="InterPro" id="IPR000277">
    <property type="entry name" value="Cys/Met-Metab_PyrdxlP-dep_enz"/>
</dbReference>
<dbReference type="PROSITE" id="PS00868">
    <property type="entry name" value="CYS_MET_METAB_PP"/>
    <property type="match status" value="1"/>
</dbReference>
<dbReference type="SUPFAM" id="SSF53383">
    <property type="entry name" value="PLP-dependent transferases"/>
    <property type="match status" value="1"/>
</dbReference>
<organism evidence="6 7">
    <name type="scientific">Candidatus Sulfotelmatobacter kueseliae</name>
    <dbReference type="NCBI Taxonomy" id="2042962"/>
    <lineage>
        <taxon>Bacteria</taxon>
        <taxon>Pseudomonadati</taxon>
        <taxon>Acidobacteriota</taxon>
        <taxon>Terriglobia</taxon>
        <taxon>Terriglobales</taxon>
        <taxon>Candidatus Korobacteraceae</taxon>
        <taxon>Candidatus Sulfotelmatobacter</taxon>
    </lineage>
</organism>
<evidence type="ECO:0000313" key="6">
    <source>
        <dbReference type="EMBL" id="SPF43165.1"/>
    </source>
</evidence>
<evidence type="ECO:0000256" key="3">
    <source>
        <dbReference type="ARBA" id="ARBA00022898"/>
    </source>
</evidence>
<dbReference type="GO" id="GO:0030170">
    <property type="term" value="F:pyridoxal phosphate binding"/>
    <property type="evidence" value="ECO:0007669"/>
    <property type="project" value="InterPro"/>
</dbReference>
<dbReference type="EC" id="4.4.1.1" evidence="6"/>
<dbReference type="InterPro" id="IPR015424">
    <property type="entry name" value="PyrdxlP-dep_Trfase"/>
</dbReference>
<comment type="similarity">
    <text evidence="2 5">Belongs to the trans-sulfuration enzymes family.</text>
</comment>
<dbReference type="EC" id="4.4.1.2" evidence="6"/>
<dbReference type="Gene3D" id="3.90.1150.10">
    <property type="entry name" value="Aspartate Aminotransferase, domain 1"/>
    <property type="match status" value="1"/>
</dbReference>
<name>A0A2U3KU28_9BACT</name>
<dbReference type="CDD" id="cd00614">
    <property type="entry name" value="CGS_like"/>
    <property type="match status" value="1"/>
</dbReference>
<dbReference type="InterPro" id="IPR015422">
    <property type="entry name" value="PyrdxlP-dep_Trfase_small"/>
</dbReference>
<dbReference type="AlphaFoldDB" id="A0A2U3KU28"/>
<dbReference type="GO" id="GO:0005737">
    <property type="term" value="C:cytoplasm"/>
    <property type="evidence" value="ECO:0007669"/>
    <property type="project" value="TreeGrafter"/>
</dbReference>
<dbReference type="InterPro" id="IPR015421">
    <property type="entry name" value="PyrdxlP-dep_Trfase_major"/>
</dbReference>
<dbReference type="FunFam" id="3.90.1150.10:FF:000033">
    <property type="entry name" value="Cystathionine gamma-synthase"/>
    <property type="match status" value="1"/>
</dbReference>
<accession>A0A2U3KU28</accession>
<evidence type="ECO:0000313" key="7">
    <source>
        <dbReference type="Proteomes" id="UP000238701"/>
    </source>
</evidence>
<dbReference type="Gene3D" id="3.40.640.10">
    <property type="entry name" value="Type I PLP-dependent aspartate aminotransferase-like (Major domain)"/>
    <property type="match status" value="1"/>
</dbReference>
<evidence type="ECO:0000256" key="5">
    <source>
        <dbReference type="RuleBase" id="RU362118"/>
    </source>
</evidence>
<protein>
    <submittedName>
        <fullName evidence="6">Cystathionine gamma-lyase</fullName>
        <ecNumber evidence="6">4.4.1.1</ecNumber>
        <ecNumber evidence="6">4.4.1.2</ecNumber>
    </submittedName>
</protein>
<dbReference type="Proteomes" id="UP000238701">
    <property type="component" value="Unassembled WGS sequence"/>
</dbReference>
<comment type="cofactor">
    <cofactor evidence="1 5">
        <name>pyridoxal 5'-phosphate</name>
        <dbReference type="ChEBI" id="CHEBI:597326"/>
    </cofactor>
</comment>
<gene>
    <name evidence="6" type="primary">mccB</name>
    <name evidence="6" type="ORF">SBA1_480035</name>
</gene>
<reference evidence="7" key="1">
    <citation type="submission" date="2018-02" db="EMBL/GenBank/DDBJ databases">
        <authorList>
            <person name="Hausmann B."/>
        </authorList>
    </citation>
    <scope>NUCLEOTIDE SEQUENCE [LARGE SCALE GENOMIC DNA]</scope>
    <source>
        <strain evidence="7">Peat soil MAG SbA1</strain>
    </source>
</reference>
<dbReference type="GO" id="GO:0019346">
    <property type="term" value="P:transsulfuration"/>
    <property type="evidence" value="ECO:0007669"/>
    <property type="project" value="InterPro"/>
</dbReference>
<evidence type="ECO:0000256" key="2">
    <source>
        <dbReference type="ARBA" id="ARBA00009077"/>
    </source>
</evidence>
<dbReference type="Pfam" id="PF01053">
    <property type="entry name" value="Cys_Met_Meta_PP"/>
    <property type="match status" value="1"/>
</dbReference>
<feature type="modified residue" description="N6-(pyridoxal phosphate)lysine" evidence="4">
    <location>
        <position position="201"/>
    </location>
</feature>
<proteinExistence type="inferred from homology"/>
<evidence type="ECO:0000256" key="1">
    <source>
        <dbReference type="ARBA" id="ARBA00001933"/>
    </source>
</evidence>
<dbReference type="EMBL" id="OMOD01000142">
    <property type="protein sequence ID" value="SPF43165.1"/>
    <property type="molecule type" value="Genomic_DNA"/>
</dbReference>
<dbReference type="OrthoDB" id="9803887at2"/>
<evidence type="ECO:0000256" key="4">
    <source>
        <dbReference type="PIRSR" id="PIRSR001434-2"/>
    </source>
</evidence>
<dbReference type="PIRSF" id="PIRSF001434">
    <property type="entry name" value="CGS"/>
    <property type="match status" value="1"/>
</dbReference>
<keyword evidence="3 4" id="KW-0663">Pyridoxal phosphate</keyword>
<dbReference type="GO" id="GO:0047982">
    <property type="term" value="F:homocysteine desulfhydrase activity"/>
    <property type="evidence" value="ECO:0007669"/>
    <property type="project" value="UniProtKB-EC"/>
</dbReference>